<name>A0ABU9HC39_9GAMM</name>
<keyword evidence="3 6" id="KW-0564">Palmitate</keyword>
<dbReference type="PANTHER" id="PTHR38098">
    <property type="entry name" value="LPS-ASSEMBLY LIPOPROTEIN LPTE"/>
    <property type="match status" value="1"/>
</dbReference>
<comment type="similarity">
    <text evidence="6">Belongs to the LptE lipoprotein family.</text>
</comment>
<evidence type="ECO:0000256" key="1">
    <source>
        <dbReference type="ARBA" id="ARBA00022729"/>
    </source>
</evidence>
<proteinExistence type="inferred from homology"/>
<reference evidence="7 8" key="1">
    <citation type="submission" date="2024-02" db="EMBL/GenBank/DDBJ databases">
        <title>Bacteria isolated from the canopy kelp, Nereocystis luetkeana.</title>
        <authorList>
            <person name="Pfister C.A."/>
            <person name="Younker I.T."/>
            <person name="Light S.H."/>
        </authorList>
    </citation>
    <scope>NUCLEOTIDE SEQUENCE [LARGE SCALE GENOMIC DNA]</scope>
    <source>
        <strain evidence="7 8">TI.2.07</strain>
    </source>
</reference>
<dbReference type="Pfam" id="PF04390">
    <property type="entry name" value="LptE"/>
    <property type="match status" value="1"/>
</dbReference>
<dbReference type="Proteomes" id="UP001366060">
    <property type="component" value="Unassembled WGS sequence"/>
</dbReference>
<dbReference type="InterPro" id="IPR007485">
    <property type="entry name" value="LPS_assembly_LptE"/>
</dbReference>
<comment type="subcellular location">
    <subcellularLocation>
        <location evidence="6">Cell outer membrane</location>
        <topology evidence="6">Lipid-anchor</topology>
    </subcellularLocation>
</comment>
<protein>
    <recommendedName>
        <fullName evidence="6">LPS-assembly lipoprotein LptE</fullName>
    </recommendedName>
</protein>
<dbReference type="RefSeq" id="WP_341628010.1">
    <property type="nucleotide sequence ID" value="NZ_JBAKBA010000020.1"/>
</dbReference>
<keyword evidence="4 6" id="KW-0998">Cell outer membrane</keyword>
<dbReference type="EMBL" id="JBAKBA010000020">
    <property type="protein sequence ID" value="MEL0659457.1"/>
    <property type="molecule type" value="Genomic_DNA"/>
</dbReference>
<keyword evidence="8" id="KW-1185">Reference proteome</keyword>
<evidence type="ECO:0000256" key="2">
    <source>
        <dbReference type="ARBA" id="ARBA00023136"/>
    </source>
</evidence>
<evidence type="ECO:0000313" key="8">
    <source>
        <dbReference type="Proteomes" id="UP001366060"/>
    </source>
</evidence>
<evidence type="ECO:0000256" key="5">
    <source>
        <dbReference type="ARBA" id="ARBA00023288"/>
    </source>
</evidence>
<evidence type="ECO:0000256" key="6">
    <source>
        <dbReference type="HAMAP-Rule" id="MF_01186"/>
    </source>
</evidence>
<comment type="subunit">
    <text evidence="6">Component of the lipopolysaccharide transport and assembly complex. Interacts with LptD.</text>
</comment>
<gene>
    <name evidence="6 7" type="primary">lptE</name>
    <name evidence="7" type="ORF">V6255_09950</name>
</gene>
<evidence type="ECO:0000256" key="3">
    <source>
        <dbReference type="ARBA" id="ARBA00023139"/>
    </source>
</evidence>
<dbReference type="HAMAP" id="MF_01186">
    <property type="entry name" value="LPS_assembly_LptE"/>
    <property type="match status" value="1"/>
</dbReference>
<evidence type="ECO:0000313" key="7">
    <source>
        <dbReference type="EMBL" id="MEL0659457.1"/>
    </source>
</evidence>
<keyword evidence="1 6" id="KW-0732">Signal</keyword>
<accession>A0ABU9HC39</accession>
<comment type="caution">
    <text evidence="7">The sequence shown here is derived from an EMBL/GenBank/DDBJ whole genome shotgun (WGS) entry which is preliminary data.</text>
</comment>
<keyword evidence="2 6" id="KW-0472">Membrane</keyword>
<dbReference type="PANTHER" id="PTHR38098:SF1">
    <property type="entry name" value="LPS-ASSEMBLY LIPOPROTEIN LPTE"/>
    <property type="match status" value="1"/>
</dbReference>
<organism evidence="7 8">
    <name type="scientific">Psychromonas arctica</name>
    <dbReference type="NCBI Taxonomy" id="168275"/>
    <lineage>
        <taxon>Bacteria</taxon>
        <taxon>Pseudomonadati</taxon>
        <taxon>Pseudomonadota</taxon>
        <taxon>Gammaproteobacteria</taxon>
        <taxon>Alteromonadales</taxon>
        <taxon>Psychromonadaceae</taxon>
        <taxon>Psychromonas</taxon>
    </lineage>
</organism>
<evidence type="ECO:0000256" key="4">
    <source>
        <dbReference type="ARBA" id="ARBA00023237"/>
    </source>
</evidence>
<keyword evidence="5 6" id="KW-0449">Lipoprotein</keyword>
<dbReference type="Gene3D" id="3.30.160.150">
    <property type="entry name" value="Lipoprotein like domain"/>
    <property type="match status" value="1"/>
</dbReference>
<sequence length="180" mass="20662">MHSIHPRAFYRLTLYRRTMLLMTLAMTLLLSGCGFHLKHNNGLVEKFPEIYLQTNNPKGDLTRLVKLRLRGANIKILTEPNPDAAVLRLKSESQSERTISLYATAQNAEKEIGYVMKYSLKMPNFTAKDFDVNLYRDFLYDSSQALAKSREQELLIKELRVVAADHIIATMLSIENQVTE</sequence>
<comment type="function">
    <text evidence="6">Together with LptD, is involved in the assembly of lipopolysaccharide (LPS) at the surface of the outer membrane. Required for the proper assembly of LptD. Binds LPS and may serve as the LPS recognition site at the outer membrane.</text>
</comment>
<dbReference type="PROSITE" id="PS51257">
    <property type="entry name" value="PROKAR_LIPOPROTEIN"/>
    <property type="match status" value="1"/>
</dbReference>